<dbReference type="Proteomes" id="UP000051315">
    <property type="component" value="Unassembled WGS sequence"/>
</dbReference>
<dbReference type="AlphaFoldDB" id="A0A0R1W5J0"/>
<evidence type="ECO:0000313" key="2">
    <source>
        <dbReference type="Proteomes" id="UP000051315"/>
    </source>
</evidence>
<reference evidence="1 2" key="1">
    <citation type="journal article" date="2015" name="Genome Announc.">
        <title>Expanding the biotechnology potential of lactobacilli through comparative genomics of 213 strains and associated genera.</title>
        <authorList>
            <person name="Sun Z."/>
            <person name="Harris H.M."/>
            <person name="McCann A."/>
            <person name="Guo C."/>
            <person name="Argimon S."/>
            <person name="Zhang W."/>
            <person name="Yang X."/>
            <person name="Jeffery I.B."/>
            <person name="Cooney J.C."/>
            <person name="Kagawa T.F."/>
            <person name="Liu W."/>
            <person name="Song Y."/>
            <person name="Salvetti E."/>
            <person name="Wrobel A."/>
            <person name="Rasinkangas P."/>
            <person name="Parkhill J."/>
            <person name="Rea M.C."/>
            <person name="O'Sullivan O."/>
            <person name="Ritari J."/>
            <person name="Douillard F.P."/>
            <person name="Paul Ross R."/>
            <person name="Yang R."/>
            <person name="Briner A.E."/>
            <person name="Felis G.E."/>
            <person name="de Vos W.M."/>
            <person name="Barrangou R."/>
            <person name="Klaenhammer T.R."/>
            <person name="Caufield P.W."/>
            <person name="Cui Y."/>
            <person name="Zhang H."/>
            <person name="O'Toole P.W."/>
        </authorList>
    </citation>
    <scope>NUCLEOTIDE SEQUENCE [LARGE SCALE GENOMIC DNA]</scope>
    <source>
        <strain evidence="1 2">DSM 17758</strain>
    </source>
</reference>
<dbReference type="STRING" id="1423735.FC15_GL001217"/>
<dbReference type="EMBL" id="AZFX01000036">
    <property type="protein sequence ID" value="KRM10614.1"/>
    <property type="molecule type" value="Genomic_DNA"/>
</dbReference>
<dbReference type="PATRIC" id="fig|1423735.3.peg.1264"/>
<protein>
    <submittedName>
        <fullName evidence="1">Uncharacterized protein</fullName>
    </submittedName>
</protein>
<gene>
    <name evidence="1" type="ORF">FC15_GL001217</name>
</gene>
<proteinExistence type="predicted"/>
<evidence type="ECO:0000313" key="1">
    <source>
        <dbReference type="EMBL" id="KRM10614.1"/>
    </source>
</evidence>
<accession>A0A0R1W5J0</accession>
<organism evidence="1 2">
    <name type="scientific">Lapidilactobacillus concavus DSM 17758</name>
    <dbReference type="NCBI Taxonomy" id="1423735"/>
    <lineage>
        <taxon>Bacteria</taxon>
        <taxon>Bacillati</taxon>
        <taxon>Bacillota</taxon>
        <taxon>Bacilli</taxon>
        <taxon>Lactobacillales</taxon>
        <taxon>Lactobacillaceae</taxon>
        <taxon>Lapidilactobacillus</taxon>
    </lineage>
</organism>
<comment type="caution">
    <text evidence="1">The sequence shown here is derived from an EMBL/GenBank/DDBJ whole genome shotgun (WGS) entry which is preliminary data.</text>
</comment>
<sequence length="64" mass="7718">MINHFSFAKCSPQIHSNPDFYIPNQLKIIREKFSFNNVNFYKLNENFQQHEFLNVILTISDRLI</sequence>
<keyword evidence="2" id="KW-1185">Reference proteome</keyword>
<name>A0A0R1W5J0_9LACO</name>